<proteinExistence type="predicted"/>
<comment type="caution">
    <text evidence="1">The sequence shown here is derived from an EMBL/GenBank/DDBJ whole genome shotgun (WGS) entry which is preliminary data.</text>
</comment>
<accession>A0ACC6P4Q2</accession>
<keyword evidence="1" id="KW-0378">Hydrolase</keyword>
<evidence type="ECO:0000313" key="2">
    <source>
        <dbReference type="Proteomes" id="UP001364695"/>
    </source>
</evidence>
<gene>
    <name evidence="1" type="ORF">RV045_12290</name>
</gene>
<dbReference type="Proteomes" id="UP001364695">
    <property type="component" value="Unassembled WGS sequence"/>
</dbReference>
<name>A0ACC6P4Q2_9BURK</name>
<evidence type="ECO:0000313" key="1">
    <source>
        <dbReference type="EMBL" id="MEJ7139201.1"/>
    </source>
</evidence>
<protein>
    <submittedName>
        <fullName evidence="1">HAD-IB family hydrolase</fullName>
    </submittedName>
</protein>
<sequence>MNLALFDLDGTLIPGDSDHAFGEFMIDLGWVDEGAWRERNNAFFADYQRGALDLPRYIEFTTSAWRSRTAAEQDVARQQFIAQRIRPQILPPALALIEKHRAAGDLIAVVTATNEFVTAPIVAALEIEHLLAVRLVRTPQGGWTGQIDGTPTYQAGKTVRVTEWLQAQGRDWADFGQTWFYSDSINDVPLLERVSHPVATNPSDALRRLALERGWPVLDLFDDAQRAAADPRQAAAAGAATPTAGAQA</sequence>
<keyword evidence="2" id="KW-1185">Reference proteome</keyword>
<reference evidence="1" key="1">
    <citation type="submission" date="2023-10" db="EMBL/GenBank/DDBJ databases">
        <title>Amphibacter perezi, gen. nov., sp. nov. a novel taxa of the family Comamonadaceae, class Betaproteobacteria isolated from the skin microbiota of Pelophylax perezi from different populations.</title>
        <authorList>
            <person name="Costa S."/>
            <person name="Proenca D.N."/>
            <person name="Lopes I."/>
            <person name="Morais P.V."/>
        </authorList>
    </citation>
    <scope>NUCLEOTIDE SEQUENCE</scope>
    <source>
        <strain evidence="1">SL12-8</strain>
    </source>
</reference>
<dbReference type="EMBL" id="JAWDIE010000021">
    <property type="protein sequence ID" value="MEJ7139201.1"/>
    <property type="molecule type" value="Genomic_DNA"/>
</dbReference>
<organism evidence="1 2">
    <name type="scientific">Amphibiibacter pelophylacis</name>
    <dbReference type="NCBI Taxonomy" id="1799477"/>
    <lineage>
        <taxon>Bacteria</taxon>
        <taxon>Pseudomonadati</taxon>
        <taxon>Pseudomonadota</taxon>
        <taxon>Betaproteobacteria</taxon>
        <taxon>Burkholderiales</taxon>
        <taxon>Sphaerotilaceae</taxon>
        <taxon>Amphibiibacter</taxon>
    </lineage>
</organism>